<dbReference type="CDD" id="cd00118">
    <property type="entry name" value="LysM"/>
    <property type="match status" value="1"/>
</dbReference>
<proteinExistence type="predicted"/>
<dbReference type="GO" id="GO:0008932">
    <property type="term" value="F:lytic endotransglycosylase activity"/>
    <property type="evidence" value="ECO:0007669"/>
    <property type="project" value="TreeGrafter"/>
</dbReference>
<protein>
    <recommendedName>
        <fullName evidence="1">LysM domain-containing protein</fullName>
    </recommendedName>
</protein>
<reference evidence="3" key="1">
    <citation type="submission" date="2016-07" db="EMBL/GenBank/DDBJ databases">
        <authorList>
            <person name="Florea S."/>
            <person name="Webb J.S."/>
            <person name="Jaromczyk J."/>
            <person name="Schardl C.L."/>
        </authorList>
    </citation>
    <scope>NUCLEOTIDE SEQUENCE [LARGE SCALE GENOMIC DNA]</scope>
    <source>
        <strain evidence="3">Z6</strain>
    </source>
</reference>
<keyword evidence="3" id="KW-1185">Reference proteome</keyword>
<dbReference type="SMART" id="SM00257">
    <property type="entry name" value="LysM"/>
    <property type="match status" value="1"/>
</dbReference>
<gene>
    <name evidence="2" type="ORF">U472_10290</name>
</gene>
<dbReference type="PANTHER" id="PTHR33734">
    <property type="entry name" value="LYSM DOMAIN-CONTAINING GPI-ANCHORED PROTEIN 2"/>
    <property type="match status" value="1"/>
</dbReference>
<dbReference type="InterPro" id="IPR018392">
    <property type="entry name" value="LysM"/>
</dbReference>
<reference evidence="2 3" key="2">
    <citation type="submission" date="2016-08" db="EMBL/GenBank/DDBJ databases">
        <title>Orenia metallireducens sp. nov. strain Z6, a Novel Metal-reducing Firmicute from the Deep Subsurface.</title>
        <authorList>
            <person name="Maxim B.I."/>
            <person name="Kenneth K."/>
            <person name="Flynn T.M."/>
            <person name="Oloughlin E.J."/>
            <person name="Locke R.A."/>
            <person name="Weber J.R."/>
            <person name="Egan S.M."/>
            <person name="Mackie R.I."/>
            <person name="Cann I.K."/>
        </authorList>
    </citation>
    <scope>NUCLEOTIDE SEQUENCE [LARGE SCALE GENOMIC DNA]</scope>
    <source>
        <strain evidence="2 3">Z6</strain>
    </source>
</reference>
<dbReference type="PROSITE" id="PS51782">
    <property type="entry name" value="LYSM"/>
    <property type="match status" value="1"/>
</dbReference>
<dbReference type="Gene3D" id="3.10.350.10">
    <property type="entry name" value="LysM domain"/>
    <property type="match status" value="1"/>
</dbReference>
<dbReference type="Pfam" id="PF12673">
    <property type="entry name" value="SipL"/>
    <property type="match status" value="1"/>
</dbReference>
<dbReference type="EMBL" id="LWDV01000009">
    <property type="protein sequence ID" value="OCL26384.1"/>
    <property type="molecule type" value="Genomic_DNA"/>
</dbReference>
<dbReference type="SUPFAM" id="SSF54106">
    <property type="entry name" value="LysM domain"/>
    <property type="match status" value="1"/>
</dbReference>
<dbReference type="InterPro" id="IPR024300">
    <property type="entry name" value="SipL_SPOCS_dom"/>
</dbReference>
<dbReference type="OrthoDB" id="9779340at2"/>
<name>A0A1C0A844_9FIRM</name>
<dbReference type="PANTHER" id="PTHR33734:SF22">
    <property type="entry name" value="MEMBRANE-BOUND LYTIC MUREIN TRANSGLYCOSYLASE D"/>
    <property type="match status" value="1"/>
</dbReference>
<dbReference type="AlphaFoldDB" id="A0A1C0A844"/>
<dbReference type="InterPro" id="IPR036779">
    <property type="entry name" value="LysM_dom_sf"/>
</dbReference>
<comment type="caution">
    <text evidence="2">The sequence shown here is derived from an EMBL/GenBank/DDBJ whole genome shotgun (WGS) entry which is preliminary data.</text>
</comment>
<dbReference type="Proteomes" id="UP000093514">
    <property type="component" value="Unassembled WGS sequence"/>
</dbReference>
<organism evidence="2 3">
    <name type="scientific">Orenia metallireducens</name>
    <dbReference type="NCBI Taxonomy" id="1413210"/>
    <lineage>
        <taxon>Bacteria</taxon>
        <taxon>Bacillati</taxon>
        <taxon>Bacillota</taxon>
        <taxon>Clostridia</taxon>
        <taxon>Halanaerobiales</taxon>
        <taxon>Halobacteroidaceae</taxon>
        <taxon>Orenia</taxon>
    </lineage>
</organism>
<sequence>MNAYADITIKRWNYNIVNGDQLEVRVLVDIFVKVTESKQIEIVTAINSDEVEVEEELLRVEEVIGEDTVTETITVEISPPDVKPNIERILQADGQLFLPVCTVEEGGVLVQGLIVAGVLYVADTPEGDQPVHFFEDVDEFENFVSIPGAEEGMFCYGNIDIKEVRSSLVDNRTVELSVILTKFVKVTNFKQLTIVTDIIGVTPRDDRDKSEDTSKREYTVKAGDTLYKIAQRFGTTIDAIIEENNIVNPDYLEVGQRLIIPKSMIDNPRG</sequence>
<dbReference type="Pfam" id="PF01476">
    <property type="entry name" value="LysM"/>
    <property type="match status" value="1"/>
</dbReference>
<accession>A0A1C0A844</accession>
<evidence type="ECO:0000259" key="1">
    <source>
        <dbReference type="PROSITE" id="PS51782"/>
    </source>
</evidence>
<feature type="domain" description="LysM" evidence="1">
    <location>
        <begin position="216"/>
        <end position="260"/>
    </location>
</feature>
<evidence type="ECO:0000313" key="3">
    <source>
        <dbReference type="Proteomes" id="UP000093514"/>
    </source>
</evidence>
<evidence type="ECO:0000313" key="2">
    <source>
        <dbReference type="EMBL" id="OCL26384.1"/>
    </source>
</evidence>